<evidence type="ECO:0000256" key="1">
    <source>
        <dbReference type="ARBA" id="ARBA00008624"/>
    </source>
</evidence>
<comment type="similarity">
    <text evidence="1">Belongs to the CISD protein family. CISD2 subfamily.</text>
</comment>
<keyword evidence="4" id="KW-0408">Iron</keyword>
<dbReference type="Proteomes" id="UP000005237">
    <property type="component" value="Unassembled WGS sequence"/>
</dbReference>
<evidence type="ECO:0000256" key="8">
    <source>
        <dbReference type="SAM" id="Phobius"/>
    </source>
</evidence>
<dbReference type="Pfam" id="PF09360">
    <property type="entry name" value="zf-CDGSH"/>
    <property type="match status" value="1"/>
</dbReference>
<keyword evidence="11" id="KW-1185">Reference proteome</keyword>
<dbReference type="GO" id="GO:0051537">
    <property type="term" value="F:2 iron, 2 sulfur cluster binding"/>
    <property type="evidence" value="ECO:0007669"/>
    <property type="project" value="UniProtKB-KW"/>
</dbReference>
<dbReference type="SMART" id="SM00704">
    <property type="entry name" value="ZnF_CDGSH"/>
    <property type="match status" value="1"/>
</dbReference>
<feature type="domain" description="Iron-binding zinc finger CDGSH type" evidence="9">
    <location>
        <begin position="50"/>
        <end position="88"/>
    </location>
</feature>
<reference evidence="11" key="1">
    <citation type="submission" date="2010-08" db="EMBL/GenBank/DDBJ databases">
        <authorList>
            <consortium name="Caenorhabditis japonica Sequencing Consortium"/>
            <person name="Wilson R.K."/>
        </authorList>
    </citation>
    <scope>NUCLEOTIDE SEQUENCE [LARGE SCALE GENOMIC DNA]</scope>
    <source>
        <strain evidence="11">DF5081</strain>
    </source>
</reference>
<keyword evidence="8" id="KW-1133">Transmembrane helix</keyword>
<dbReference type="FunFam" id="3.40.5.90:FF:000001">
    <property type="entry name" value="CDGSH iron-sulfur domain-containing protein 1"/>
    <property type="match status" value="1"/>
</dbReference>
<keyword evidence="8" id="KW-0472">Membrane</keyword>
<evidence type="ECO:0000313" key="11">
    <source>
        <dbReference type="Proteomes" id="UP000005237"/>
    </source>
</evidence>
<protein>
    <submittedName>
        <fullName evidence="10">ZnF_CDGSH domain-containing protein</fullName>
    </submittedName>
</protein>
<evidence type="ECO:0000256" key="5">
    <source>
        <dbReference type="ARBA" id="ARBA00023014"/>
    </source>
</evidence>
<keyword evidence="2" id="KW-0001">2Fe-2S</keyword>
<evidence type="ECO:0000256" key="3">
    <source>
        <dbReference type="ARBA" id="ARBA00022723"/>
    </source>
</evidence>
<evidence type="ECO:0000259" key="9">
    <source>
        <dbReference type="SMART" id="SM00704"/>
    </source>
</evidence>
<organism evidence="10 11">
    <name type="scientific">Caenorhabditis japonica</name>
    <dbReference type="NCBI Taxonomy" id="281687"/>
    <lineage>
        <taxon>Eukaryota</taxon>
        <taxon>Metazoa</taxon>
        <taxon>Ecdysozoa</taxon>
        <taxon>Nematoda</taxon>
        <taxon>Chromadorea</taxon>
        <taxon>Rhabditida</taxon>
        <taxon>Rhabditina</taxon>
        <taxon>Rhabditomorpha</taxon>
        <taxon>Rhabditoidea</taxon>
        <taxon>Rhabditidae</taxon>
        <taxon>Peloderinae</taxon>
        <taxon>Caenorhabditis</taxon>
    </lineage>
</organism>
<feature type="region of interest" description="Disordered" evidence="7">
    <location>
        <begin position="82"/>
        <end position="103"/>
    </location>
</feature>
<evidence type="ECO:0000313" key="10">
    <source>
        <dbReference type="EnsemblMetazoa" id="CJA16612.1"/>
    </source>
</evidence>
<proteinExistence type="inferred from homology"/>
<keyword evidence="5" id="KW-0411">Iron-sulfur</keyword>
<dbReference type="GO" id="GO:0010506">
    <property type="term" value="P:regulation of autophagy"/>
    <property type="evidence" value="ECO:0007669"/>
    <property type="project" value="InterPro"/>
</dbReference>
<dbReference type="PANTHER" id="PTHR13680:SF5">
    <property type="entry name" value="CDGSH IRON-SULFUR DOMAIN-CONTAINING PROTEIN 1"/>
    <property type="match status" value="1"/>
</dbReference>
<dbReference type="PANTHER" id="PTHR13680">
    <property type="entry name" value="CDGSH IRON-SULFUR DOMAIN-CONTAINING PROTEIN 1"/>
    <property type="match status" value="1"/>
</dbReference>
<reference evidence="10" key="2">
    <citation type="submission" date="2022-06" db="UniProtKB">
        <authorList>
            <consortium name="EnsemblMetazoa"/>
        </authorList>
    </citation>
    <scope>IDENTIFICATION</scope>
    <source>
        <strain evidence="10">DF5081</strain>
    </source>
</reference>
<comment type="cofactor">
    <cofactor evidence="6">
        <name>[2Fe-2S] cluster</name>
        <dbReference type="ChEBI" id="CHEBI:190135"/>
    </cofactor>
</comment>
<dbReference type="EnsemblMetazoa" id="CJA16612.1">
    <property type="protein sequence ID" value="CJA16612.1"/>
    <property type="gene ID" value="WBGene00135817"/>
</dbReference>
<dbReference type="InterPro" id="IPR042216">
    <property type="entry name" value="MitoNEET_CISD"/>
</dbReference>
<evidence type="ECO:0000256" key="4">
    <source>
        <dbReference type="ARBA" id="ARBA00023004"/>
    </source>
</evidence>
<dbReference type="Gene3D" id="3.40.5.90">
    <property type="entry name" value="CDGSH iron-sulfur domain, mitoNEET-type"/>
    <property type="match status" value="1"/>
</dbReference>
<evidence type="ECO:0000256" key="6">
    <source>
        <dbReference type="ARBA" id="ARBA00034078"/>
    </source>
</evidence>
<sequence>MPCHSQASGRCLASTLAVLAGGALIGYVVGYKLAQRKARCNNLIKLDSKKVADTVDIEDIGEKKVYCRCWKSKNWPYCDGSHGAHNKETGDNVGPLIVKSEKK</sequence>
<accession>A0A8R1I4K6</accession>
<dbReference type="GO" id="GO:0046872">
    <property type="term" value="F:metal ion binding"/>
    <property type="evidence" value="ECO:0007669"/>
    <property type="project" value="UniProtKB-KW"/>
</dbReference>
<evidence type="ECO:0000256" key="2">
    <source>
        <dbReference type="ARBA" id="ARBA00022714"/>
    </source>
</evidence>
<dbReference type="InterPro" id="IPR045131">
    <property type="entry name" value="CISD1/2"/>
</dbReference>
<evidence type="ECO:0000256" key="7">
    <source>
        <dbReference type="SAM" id="MobiDB-lite"/>
    </source>
</evidence>
<name>A0A8R1I4K6_CAEJA</name>
<dbReference type="GO" id="GO:0005741">
    <property type="term" value="C:mitochondrial outer membrane"/>
    <property type="evidence" value="ECO:0007669"/>
    <property type="project" value="TreeGrafter"/>
</dbReference>
<keyword evidence="3" id="KW-0479">Metal-binding</keyword>
<keyword evidence="8" id="KW-0812">Transmembrane</keyword>
<dbReference type="AlphaFoldDB" id="A0A8R1I4K6"/>
<dbReference type="OMA" id="CHRWRSK"/>
<dbReference type="InterPro" id="IPR018967">
    <property type="entry name" value="FeS-contain_CDGSH-typ"/>
</dbReference>
<feature type="transmembrane region" description="Helical" evidence="8">
    <location>
        <begin position="12"/>
        <end position="29"/>
    </location>
</feature>